<dbReference type="SUPFAM" id="SSF53474">
    <property type="entry name" value="alpha/beta-Hydrolases"/>
    <property type="match status" value="1"/>
</dbReference>
<organism evidence="1 2">
    <name type="scientific">Bacillus subtilis</name>
    <dbReference type="NCBI Taxonomy" id="1423"/>
    <lineage>
        <taxon>Bacteria</taxon>
        <taxon>Bacillati</taxon>
        <taxon>Bacillota</taxon>
        <taxon>Bacilli</taxon>
        <taxon>Bacillales</taxon>
        <taxon>Bacillaceae</taxon>
        <taxon>Bacillus</taxon>
    </lineage>
</organism>
<dbReference type="EMBL" id="JXBC01000004">
    <property type="protein sequence ID" value="KIU10721.1"/>
    <property type="molecule type" value="Genomic_DNA"/>
</dbReference>
<keyword evidence="1" id="KW-0378">Hydrolase</keyword>
<sequence length="199" mass="22840">MKMLRVEEKMTKQVYIIHGYRASSTNHWFPWLKKRLLADGVKADILNMPNPLQPRLEDWLETLSLYQHTLHENTYLVAHSLGCPAILRFLEHIQLRKQLGGIILVSGFAKSLPTLQMLDEFTQGSFDHQTIIESAKHRAVIASKDDQIVPFSFSKDLAQQIDAALYEVQHGGHFLEDDGFTSLPIVYDVLTSYFSKETR</sequence>
<dbReference type="InterPro" id="IPR029058">
    <property type="entry name" value="AB_hydrolase_fold"/>
</dbReference>
<name>A0A0D1L4S1_BACIU</name>
<evidence type="ECO:0000313" key="2">
    <source>
        <dbReference type="Proteomes" id="UP000032247"/>
    </source>
</evidence>
<proteinExistence type="predicted"/>
<dbReference type="AlphaFoldDB" id="A0A0D1L4S1"/>
<dbReference type="STRING" id="483913.AN935_02725"/>
<evidence type="ECO:0000313" key="1">
    <source>
        <dbReference type="EMBL" id="KIU10721.1"/>
    </source>
</evidence>
<dbReference type="Proteomes" id="UP000032247">
    <property type="component" value="Unassembled WGS sequence"/>
</dbReference>
<dbReference type="Pfam" id="PF06821">
    <property type="entry name" value="Ser_hydrolase"/>
    <property type="match status" value="1"/>
</dbReference>
<reference evidence="1 2" key="1">
    <citation type="submission" date="2014-12" db="EMBL/GenBank/DDBJ databases">
        <title>Comparative genome analysis of Bacillus coagulans HM-08, Clostridium butyricum HM-68, Bacillus subtilis HM-66 and Bacillus licheniformis BL-09.</title>
        <authorList>
            <person name="Zhang H."/>
        </authorList>
    </citation>
    <scope>NUCLEOTIDE SEQUENCE [LARGE SCALE GENOMIC DNA]</scope>
    <source>
        <strain evidence="1 2">HM-66</strain>
    </source>
</reference>
<dbReference type="GO" id="GO:0016787">
    <property type="term" value="F:hydrolase activity"/>
    <property type="evidence" value="ECO:0007669"/>
    <property type="project" value="UniProtKB-KW"/>
</dbReference>
<gene>
    <name evidence="1" type="ORF">SC09_Contig25orf00550</name>
</gene>
<dbReference type="PATRIC" id="fig|1423.173.peg.2833"/>
<protein>
    <submittedName>
        <fullName evidence="1">Alpha/beta hydrolase</fullName>
    </submittedName>
</protein>
<accession>A0A0D1L4S1</accession>
<comment type="caution">
    <text evidence="1">The sequence shown here is derived from an EMBL/GenBank/DDBJ whole genome shotgun (WGS) entry which is preliminary data.</text>
</comment>
<dbReference type="Gene3D" id="3.40.50.1820">
    <property type="entry name" value="alpha/beta hydrolase"/>
    <property type="match status" value="1"/>
</dbReference>
<dbReference type="InterPro" id="IPR010662">
    <property type="entry name" value="RBBP9/YdeN"/>
</dbReference>
<dbReference type="PANTHER" id="PTHR15394:SF3">
    <property type="entry name" value="SERINE HYDROLASE RBBP9"/>
    <property type="match status" value="1"/>
</dbReference>
<dbReference type="PANTHER" id="PTHR15394">
    <property type="entry name" value="SERINE HYDROLASE RBBP9"/>
    <property type="match status" value="1"/>
</dbReference>